<comment type="cofactor">
    <cofactor evidence="9">
        <name>Ca(2+)</name>
        <dbReference type="ChEBI" id="CHEBI:29108"/>
    </cofactor>
    <text evidence="9">Binds 2 calcium ions per subunit.</text>
</comment>
<evidence type="ECO:0000256" key="3">
    <source>
        <dbReference type="ARBA" id="ARBA00012313"/>
    </source>
</evidence>
<evidence type="ECO:0000256" key="2">
    <source>
        <dbReference type="ARBA" id="ARBA00001970"/>
    </source>
</evidence>
<protein>
    <recommendedName>
        <fullName evidence="3">peroxidase</fullName>
        <ecNumber evidence="3">1.11.1.7</ecNumber>
    </recommendedName>
</protein>
<evidence type="ECO:0000256" key="6">
    <source>
        <dbReference type="ARBA" id="ARBA00022723"/>
    </source>
</evidence>
<evidence type="ECO:0000256" key="9">
    <source>
        <dbReference type="PIRSR" id="PIRSR600823-3"/>
    </source>
</evidence>
<dbReference type="InterPro" id="IPR002016">
    <property type="entry name" value="Haem_peroxidase"/>
</dbReference>
<dbReference type="SUPFAM" id="SSF48113">
    <property type="entry name" value="Heme-dependent peroxidases"/>
    <property type="match status" value="1"/>
</dbReference>
<dbReference type="Proteomes" id="UP000596661">
    <property type="component" value="Chromosome 8"/>
</dbReference>
<keyword evidence="4" id="KW-0575">Peroxidase</keyword>
<dbReference type="EC" id="1.11.1.7" evidence="3"/>
<dbReference type="EnsemblPlants" id="evm.model.08.1500">
    <property type="protein sequence ID" value="cds.evm.model.08.1500"/>
    <property type="gene ID" value="evm.TU.08.1500"/>
</dbReference>
<keyword evidence="5" id="KW-0349">Heme</keyword>
<evidence type="ECO:0000256" key="8">
    <source>
        <dbReference type="ARBA" id="ARBA00023004"/>
    </source>
</evidence>
<dbReference type="Gene3D" id="1.10.420.10">
    <property type="entry name" value="Peroxidase, domain 2"/>
    <property type="match status" value="1"/>
</dbReference>
<comment type="catalytic activity">
    <reaction evidence="1">
        <text>2 a phenolic donor + H2O2 = 2 a phenolic radical donor + 2 H2O</text>
        <dbReference type="Rhea" id="RHEA:56136"/>
        <dbReference type="ChEBI" id="CHEBI:15377"/>
        <dbReference type="ChEBI" id="CHEBI:16240"/>
        <dbReference type="ChEBI" id="CHEBI:139520"/>
        <dbReference type="ChEBI" id="CHEBI:139521"/>
        <dbReference type="EC" id="1.11.1.7"/>
    </reaction>
</comment>
<dbReference type="Pfam" id="PF00141">
    <property type="entry name" value="peroxidase"/>
    <property type="match status" value="1"/>
</dbReference>
<evidence type="ECO:0000259" key="11">
    <source>
        <dbReference type="PROSITE" id="PS50873"/>
    </source>
</evidence>
<evidence type="ECO:0000256" key="5">
    <source>
        <dbReference type="ARBA" id="ARBA00022617"/>
    </source>
</evidence>
<dbReference type="InterPro" id="IPR000823">
    <property type="entry name" value="Peroxidase_pln"/>
</dbReference>
<feature type="binding site" evidence="9">
    <location>
        <position position="52"/>
    </location>
    <ligand>
        <name>Ca(2+)</name>
        <dbReference type="ChEBI" id="CHEBI:29108"/>
        <label>2</label>
    </ligand>
</feature>
<evidence type="ECO:0000313" key="13">
    <source>
        <dbReference type="Proteomes" id="UP000596661"/>
    </source>
</evidence>
<keyword evidence="13" id="KW-1185">Reference proteome</keyword>
<evidence type="ECO:0000256" key="1">
    <source>
        <dbReference type="ARBA" id="ARBA00000189"/>
    </source>
</evidence>
<dbReference type="InterPro" id="IPR010255">
    <property type="entry name" value="Haem_peroxidase_sf"/>
</dbReference>
<dbReference type="PROSITE" id="PS50873">
    <property type="entry name" value="PEROXIDASE_4"/>
    <property type="match status" value="1"/>
</dbReference>
<keyword evidence="8" id="KW-0408">Iron</keyword>
<evidence type="ECO:0000256" key="4">
    <source>
        <dbReference type="ARBA" id="ARBA00022559"/>
    </source>
</evidence>
<keyword evidence="9" id="KW-0106">Calcium</keyword>
<evidence type="ECO:0000256" key="7">
    <source>
        <dbReference type="ARBA" id="ARBA00023002"/>
    </source>
</evidence>
<dbReference type="GO" id="GO:0046872">
    <property type="term" value="F:metal ion binding"/>
    <property type="evidence" value="ECO:0007669"/>
    <property type="project" value="UniProtKB-KW"/>
</dbReference>
<keyword evidence="7" id="KW-0560">Oxidoreductase</keyword>
<reference evidence="12" key="2">
    <citation type="submission" date="2021-03" db="UniProtKB">
        <authorList>
            <consortium name="EnsemblPlants"/>
        </authorList>
    </citation>
    <scope>IDENTIFICATION</scope>
</reference>
<keyword evidence="6 9" id="KW-0479">Metal-binding</keyword>
<dbReference type="GO" id="GO:0006979">
    <property type="term" value="P:response to oxidative stress"/>
    <property type="evidence" value="ECO:0007669"/>
    <property type="project" value="InterPro"/>
</dbReference>
<dbReference type="Gramene" id="evm.model.08.1500">
    <property type="protein sequence ID" value="cds.evm.model.08.1500"/>
    <property type="gene ID" value="evm.TU.08.1500"/>
</dbReference>
<evidence type="ECO:0000256" key="10">
    <source>
        <dbReference type="RuleBase" id="RU004241"/>
    </source>
</evidence>
<feature type="domain" description="Plant heme peroxidase family profile" evidence="11">
    <location>
        <begin position="1"/>
        <end position="131"/>
    </location>
</feature>
<accession>A0A803Q8W2</accession>
<dbReference type="OMA" id="HIMQNIM"/>
<sequence>MTKRLYNFFPRGGGSDPAINPSFLPVLRARCPLNGDVNARLPIDQGSEQTFDIHIMQNIMNGFAVLESDARLRDDVTTRTVMDSYLGLFNNPLFNRPFFQSDFADSMVKMGQIGVKTGFQGEIRRTCSRFN</sequence>
<feature type="binding site" evidence="9">
    <location>
        <position position="44"/>
    </location>
    <ligand>
        <name>Ca(2+)</name>
        <dbReference type="ChEBI" id="CHEBI:29108"/>
        <label>2</label>
    </ligand>
</feature>
<dbReference type="GO" id="GO:0020037">
    <property type="term" value="F:heme binding"/>
    <property type="evidence" value="ECO:0007669"/>
    <property type="project" value="InterPro"/>
</dbReference>
<comment type="cofactor">
    <cofactor evidence="2">
        <name>heme b</name>
        <dbReference type="ChEBI" id="CHEBI:60344"/>
    </cofactor>
</comment>
<organism evidence="12 13">
    <name type="scientific">Cannabis sativa</name>
    <name type="common">Hemp</name>
    <name type="synonym">Marijuana</name>
    <dbReference type="NCBI Taxonomy" id="3483"/>
    <lineage>
        <taxon>Eukaryota</taxon>
        <taxon>Viridiplantae</taxon>
        <taxon>Streptophyta</taxon>
        <taxon>Embryophyta</taxon>
        <taxon>Tracheophyta</taxon>
        <taxon>Spermatophyta</taxon>
        <taxon>Magnoliopsida</taxon>
        <taxon>eudicotyledons</taxon>
        <taxon>Gunneridae</taxon>
        <taxon>Pentapetalae</taxon>
        <taxon>rosids</taxon>
        <taxon>fabids</taxon>
        <taxon>Rosales</taxon>
        <taxon>Cannabaceae</taxon>
        <taxon>Cannabis</taxon>
    </lineage>
</organism>
<proteinExistence type="inferred from homology"/>
<dbReference type="PANTHER" id="PTHR31517:SF48">
    <property type="entry name" value="PEROXIDASE 16-RELATED"/>
    <property type="match status" value="1"/>
</dbReference>
<evidence type="ECO:0000313" key="12">
    <source>
        <dbReference type="EnsemblPlants" id="cds.evm.model.08.1500"/>
    </source>
</evidence>
<comment type="similarity">
    <text evidence="10">Belongs to the peroxidase family.</text>
</comment>
<dbReference type="AlphaFoldDB" id="A0A803Q8W2"/>
<dbReference type="PRINTS" id="PR00461">
    <property type="entry name" value="PLPEROXIDASE"/>
</dbReference>
<dbReference type="GO" id="GO:0140825">
    <property type="term" value="F:lactoperoxidase activity"/>
    <property type="evidence" value="ECO:0007669"/>
    <property type="project" value="UniProtKB-EC"/>
</dbReference>
<name>A0A803Q8W2_CANSA</name>
<reference evidence="12" key="1">
    <citation type="submission" date="2018-11" db="EMBL/GenBank/DDBJ databases">
        <authorList>
            <person name="Grassa J C."/>
        </authorList>
    </citation>
    <scope>NUCLEOTIDE SEQUENCE [LARGE SCALE GENOMIC DNA]</scope>
</reference>
<dbReference type="EMBL" id="UZAU01000713">
    <property type="status" value="NOT_ANNOTATED_CDS"/>
    <property type="molecule type" value="Genomic_DNA"/>
</dbReference>
<dbReference type="PANTHER" id="PTHR31517">
    <property type="match status" value="1"/>
</dbReference>
<dbReference type="Gene3D" id="1.10.520.10">
    <property type="match status" value="1"/>
</dbReference>